<dbReference type="SUPFAM" id="SSF55781">
    <property type="entry name" value="GAF domain-like"/>
    <property type="match status" value="1"/>
</dbReference>
<organism evidence="4 5">
    <name type="scientific">Caldimonas aquatica</name>
    <dbReference type="NCBI Taxonomy" id="376175"/>
    <lineage>
        <taxon>Bacteria</taxon>
        <taxon>Pseudomonadati</taxon>
        <taxon>Pseudomonadota</taxon>
        <taxon>Betaproteobacteria</taxon>
        <taxon>Burkholderiales</taxon>
        <taxon>Sphaerotilaceae</taxon>
        <taxon>Caldimonas</taxon>
    </lineage>
</organism>
<accession>A0ABY6MV53</accession>
<dbReference type="InterPro" id="IPR029016">
    <property type="entry name" value="GAF-like_dom_sf"/>
</dbReference>
<dbReference type="SUPFAM" id="SSF46689">
    <property type="entry name" value="Homeodomain-like"/>
    <property type="match status" value="1"/>
</dbReference>
<evidence type="ECO:0000313" key="5">
    <source>
        <dbReference type="Proteomes" id="UP001163266"/>
    </source>
</evidence>
<dbReference type="Proteomes" id="UP001163266">
    <property type="component" value="Chromosome"/>
</dbReference>
<evidence type="ECO:0000256" key="1">
    <source>
        <dbReference type="SAM" id="MobiDB-lite"/>
    </source>
</evidence>
<name>A0ABY6MV53_9BURK</name>
<dbReference type="Pfam" id="PF01590">
    <property type="entry name" value="GAF"/>
    <property type="match status" value="1"/>
</dbReference>
<dbReference type="RefSeq" id="WP_264893612.1">
    <property type="nucleotide sequence ID" value="NZ_CP110257.1"/>
</dbReference>
<dbReference type="InterPro" id="IPR009057">
    <property type="entry name" value="Homeodomain-like_sf"/>
</dbReference>
<evidence type="ECO:0000259" key="3">
    <source>
        <dbReference type="Pfam" id="PF02954"/>
    </source>
</evidence>
<keyword evidence="5" id="KW-1185">Reference proteome</keyword>
<gene>
    <name evidence="4" type="ORF">OMP39_04570</name>
</gene>
<protein>
    <submittedName>
        <fullName evidence="4">GAF domain-containing protein</fullName>
    </submittedName>
</protein>
<dbReference type="EMBL" id="CP110257">
    <property type="protein sequence ID" value="UZD55859.1"/>
    <property type="molecule type" value="Genomic_DNA"/>
</dbReference>
<proteinExistence type="predicted"/>
<reference evidence="4" key="1">
    <citation type="submission" date="2022-10" db="EMBL/GenBank/DDBJ databases">
        <title>Complete genome sequence of Schlegelella aquatica LMG 23380.</title>
        <authorList>
            <person name="Musilova J."/>
            <person name="Kourilova X."/>
            <person name="Bezdicek M."/>
            <person name="Hermankova K."/>
            <person name="Obruca S."/>
            <person name="Sedlar K."/>
        </authorList>
    </citation>
    <scope>NUCLEOTIDE SEQUENCE</scope>
    <source>
        <strain evidence="4">LMG 23380</strain>
    </source>
</reference>
<dbReference type="Gene3D" id="3.30.450.40">
    <property type="match status" value="1"/>
</dbReference>
<feature type="region of interest" description="Disordered" evidence="1">
    <location>
        <begin position="323"/>
        <end position="365"/>
    </location>
</feature>
<evidence type="ECO:0000313" key="4">
    <source>
        <dbReference type="EMBL" id="UZD55859.1"/>
    </source>
</evidence>
<feature type="domain" description="DNA binding HTH" evidence="3">
    <location>
        <begin position="367"/>
        <end position="408"/>
    </location>
</feature>
<dbReference type="InterPro" id="IPR002197">
    <property type="entry name" value="HTH_Fis"/>
</dbReference>
<dbReference type="InterPro" id="IPR003018">
    <property type="entry name" value="GAF"/>
</dbReference>
<sequence length="419" mass="45260">MPASLRPTDRAAAPAVPVVLGPEHGSSIAQSHDRCRAMGVEEDRLPDLSPVSPVRLQQMRELNRRLCEHAAPIMEMLFEQIVSTRSIVVLTDTQGTILHSIGDDHFMERAQQIALAPGVNWSEAAKGTNAIGTALYDEAPTVVHGGEHYVRANRFLTCSAAPIFDHAGRVLGVLDVTGHQRSYHPHTLAMVAMSARLIENQWFSDRFRHGLRLHFAARPEALGTVREGMVAVSPEGAILGANRCALDQLRLSPAALRIRGLESVFGVSLPQLADHCRRHADQPIALEVTDGRGETRLIHARAFFHWPTLWPAAVAQEMTATPVPVDAPGQARPEPAGARRSTAPLPAAKEGPSTEASETAPSLGHGTLERLELEAIERTLAACGGNVSQAARALGIGRNTVYRKLRRLRQGPKTPPAAP</sequence>
<dbReference type="Gene3D" id="1.10.10.60">
    <property type="entry name" value="Homeodomain-like"/>
    <property type="match status" value="1"/>
</dbReference>
<feature type="domain" description="GAF" evidence="2">
    <location>
        <begin position="71"/>
        <end position="200"/>
    </location>
</feature>
<dbReference type="Pfam" id="PF02954">
    <property type="entry name" value="HTH_8"/>
    <property type="match status" value="1"/>
</dbReference>
<dbReference type="PRINTS" id="PR01590">
    <property type="entry name" value="HTHFIS"/>
</dbReference>
<evidence type="ECO:0000259" key="2">
    <source>
        <dbReference type="Pfam" id="PF01590"/>
    </source>
</evidence>